<dbReference type="AlphaFoldDB" id="A0AAV4PR02"/>
<accession>A0AAV4PR02</accession>
<dbReference type="Proteomes" id="UP001054837">
    <property type="component" value="Unassembled WGS sequence"/>
</dbReference>
<organism evidence="1 2">
    <name type="scientific">Caerostris darwini</name>
    <dbReference type="NCBI Taxonomy" id="1538125"/>
    <lineage>
        <taxon>Eukaryota</taxon>
        <taxon>Metazoa</taxon>
        <taxon>Ecdysozoa</taxon>
        <taxon>Arthropoda</taxon>
        <taxon>Chelicerata</taxon>
        <taxon>Arachnida</taxon>
        <taxon>Araneae</taxon>
        <taxon>Araneomorphae</taxon>
        <taxon>Entelegynae</taxon>
        <taxon>Araneoidea</taxon>
        <taxon>Araneidae</taxon>
        <taxon>Caerostris</taxon>
    </lineage>
</organism>
<evidence type="ECO:0000313" key="1">
    <source>
        <dbReference type="EMBL" id="GIX97602.1"/>
    </source>
</evidence>
<sequence>MFINYNRGKGFRGGERGGHGSGTFGLLLFSVFVAGSRNRNRNEVGRCVWFRYERVSLDWLLLTGSANRNCVGVRNIRLPVERCASNCSSWDISFMHQRPAFKYAIGNDLVYFKGFYNYA</sequence>
<keyword evidence="2" id="KW-1185">Reference proteome</keyword>
<proteinExistence type="predicted"/>
<evidence type="ECO:0000313" key="2">
    <source>
        <dbReference type="Proteomes" id="UP001054837"/>
    </source>
</evidence>
<reference evidence="1 2" key="1">
    <citation type="submission" date="2021-06" db="EMBL/GenBank/DDBJ databases">
        <title>Caerostris darwini draft genome.</title>
        <authorList>
            <person name="Kono N."/>
            <person name="Arakawa K."/>
        </authorList>
    </citation>
    <scope>NUCLEOTIDE SEQUENCE [LARGE SCALE GENOMIC DNA]</scope>
</reference>
<comment type="caution">
    <text evidence="1">The sequence shown here is derived from an EMBL/GenBank/DDBJ whole genome shotgun (WGS) entry which is preliminary data.</text>
</comment>
<name>A0AAV4PR02_9ARAC</name>
<dbReference type="EMBL" id="BPLQ01003050">
    <property type="protein sequence ID" value="GIX97602.1"/>
    <property type="molecule type" value="Genomic_DNA"/>
</dbReference>
<protein>
    <submittedName>
        <fullName evidence="1">Uncharacterized protein</fullName>
    </submittedName>
</protein>
<gene>
    <name evidence="1" type="ORF">CDAR_474661</name>
</gene>